<organism evidence="3 4">
    <name type="scientific">Mucilaginibacter boryungensis</name>
    <dbReference type="NCBI Taxonomy" id="768480"/>
    <lineage>
        <taxon>Bacteria</taxon>
        <taxon>Pseudomonadati</taxon>
        <taxon>Bacteroidota</taxon>
        <taxon>Sphingobacteriia</taxon>
        <taxon>Sphingobacteriales</taxon>
        <taxon>Sphingobacteriaceae</taxon>
        <taxon>Mucilaginibacter</taxon>
    </lineage>
</organism>
<reference evidence="3 4" key="1">
    <citation type="submission" date="2020-10" db="EMBL/GenBank/DDBJ databases">
        <title>Mucilaginibacter mali sp. nov., isolated from rhizosphere soil of apple orchard.</title>
        <authorList>
            <person name="Lee J.-S."/>
            <person name="Kim H.S."/>
            <person name="Kim J.-S."/>
        </authorList>
    </citation>
    <scope>NUCLEOTIDE SEQUENCE [LARGE SCALE GENOMIC DNA]</scope>
    <source>
        <strain evidence="3 4">KCTC 23157</strain>
    </source>
</reference>
<keyword evidence="4" id="KW-1185">Reference proteome</keyword>
<dbReference type="EMBL" id="JADFFM010000001">
    <property type="protein sequence ID" value="MBE9667180.1"/>
    <property type="molecule type" value="Genomic_DNA"/>
</dbReference>
<dbReference type="Proteomes" id="UP000632774">
    <property type="component" value="Unassembled WGS sequence"/>
</dbReference>
<evidence type="ECO:0000256" key="2">
    <source>
        <dbReference type="SAM" id="SignalP"/>
    </source>
</evidence>
<name>A0ABR9XJG6_9SPHI</name>
<feature type="region of interest" description="Disordered" evidence="1">
    <location>
        <begin position="103"/>
        <end position="124"/>
    </location>
</feature>
<dbReference type="RefSeq" id="WP_194106529.1">
    <property type="nucleotide sequence ID" value="NZ_JADFFM010000001.1"/>
</dbReference>
<gene>
    <name evidence="3" type="ORF">IRJ18_12480</name>
</gene>
<evidence type="ECO:0000256" key="1">
    <source>
        <dbReference type="SAM" id="MobiDB-lite"/>
    </source>
</evidence>
<protein>
    <recommendedName>
        <fullName evidence="5">LTXXQ motif family protein</fullName>
    </recommendedName>
</protein>
<evidence type="ECO:0008006" key="5">
    <source>
        <dbReference type="Google" id="ProtNLM"/>
    </source>
</evidence>
<evidence type="ECO:0000313" key="3">
    <source>
        <dbReference type="EMBL" id="MBE9667180.1"/>
    </source>
</evidence>
<accession>A0ABR9XJG6</accession>
<feature type="signal peptide" evidence="2">
    <location>
        <begin position="1"/>
        <end position="20"/>
    </location>
</feature>
<proteinExistence type="predicted"/>
<keyword evidence="2" id="KW-0732">Signal</keyword>
<sequence length="124" mass="13492">MKKLVLIIALSLGVTVFAQAQTAKKNPGKMPKALAAKLNLTADQEPKVVAIWQKRAARIDSLNSDSTITKKAAHPKRAEINATADAQLNMILTPEQQKVYADFKEQQKGKRKNKTATATTPPGE</sequence>
<evidence type="ECO:0000313" key="4">
    <source>
        <dbReference type="Proteomes" id="UP000632774"/>
    </source>
</evidence>
<feature type="chain" id="PRO_5045165474" description="LTXXQ motif family protein" evidence="2">
    <location>
        <begin position="21"/>
        <end position="124"/>
    </location>
</feature>
<comment type="caution">
    <text evidence="3">The sequence shown here is derived from an EMBL/GenBank/DDBJ whole genome shotgun (WGS) entry which is preliminary data.</text>
</comment>
<feature type="compositionally biased region" description="Polar residues" evidence="1">
    <location>
        <begin position="115"/>
        <end position="124"/>
    </location>
</feature>